<protein>
    <submittedName>
        <fullName evidence="1">Uncharacterized protein</fullName>
    </submittedName>
</protein>
<dbReference type="EMBL" id="CM042028">
    <property type="protein sequence ID" value="KAI3797989.1"/>
    <property type="molecule type" value="Genomic_DNA"/>
</dbReference>
<reference evidence="1 2" key="2">
    <citation type="journal article" date="2022" name="Mol. Ecol. Resour.">
        <title>The genomes of chicory, endive, great burdock and yacon provide insights into Asteraceae paleo-polyploidization history and plant inulin production.</title>
        <authorList>
            <person name="Fan W."/>
            <person name="Wang S."/>
            <person name="Wang H."/>
            <person name="Wang A."/>
            <person name="Jiang F."/>
            <person name="Liu H."/>
            <person name="Zhao H."/>
            <person name="Xu D."/>
            <person name="Zhang Y."/>
        </authorList>
    </citation>
    <scope>NUCLEOTIDE SEQUENCE [LARGE SCALE GENOMIC DNA]</scope>
    <source>
        <strain evidence="2">cv. Yunnan</strain>
        <tissue evidence="1">Leaves</tissue>
    </source>
</reference>
<accession>A0ACB9HQL1</accession>
<comment type="caution">
    <text evidence="1">The sequence shown here is derived from an EMBL/GenBank/DDBJ whole genome shotgun (WGS) entry which is preliminary data.</text>
</comment>
<organism evidence="1 2">
    <name type="scientific">Smallanthus sonchifolius</name>
    <dbReference type="NCBI Taxonomy" id="185202"/>
    <lineage>
        <taxon>Eukaryota</taxon>
        <taxon>Viridiplantae</taxon>
        <taxon>Streptophyta</taxon>
        <taxon>Embryophyta</taxon>
        <taxon>Tracheophyta</taxon>
        <taxon>Spermatophyta</taxon>
        <taxon>Magnoliopsida</taxon>
        <taxon>eudicotyledons</taxon>
        <taxon>Gunneridae</taxon>
        <taxon>Pentapetalae</taxon>
        <taxon>asterids</taxon>
        <taxon>campanulids</taxon>
        <taxon>Asterales</taxon>
        <taxon>Asteraceae</taxon>
        <taxon>Asteroideae</taxon>
        <taxon>Heliantheae alliance</taxon>
        <taxon>Millerieae</taxon>
        <taxon>Smallanthus</taxon>
    </lineage>
</organism>
<proteinExistence type="predicted"/>
<evidence type="ECO:0000313" key="2">
    <source>
        <dbReference type="Proteomes" id="UP001056120"/>
    </source>
</evidence>
<gene>
    <name evidence="1" type="ORF">L1987_33255</name>
</gene>
<sequence>MGPSSSSSSSAAAAHYSGASGSLIEPTVAQLVCIHGSGTGARVAETNHGSGIGIRICVDLQVLMMRKITSYSMIQF</sequence>
<evidence type="ECO:0000313" key="1">
    <source>
        <dbReference type="EMBL" id="KAI3797989.1"/>
    </source>
</evidence>
<reference evidence="2" key="1">
    <citation type="journal article" date="2022" name="Mol. Ecol. Resour.">
        <title>The genomes of chicory, endive, great burdock and yacon provide insights into Asteraceae palaeo-polyploidization history and plant inulin production.</title>
        <authorList>
            <person name="Fan W."/>
            <person name="Wang S."/>
            <person name="Wang H."/>
            <person name="Wang A."/>
            <person name="Jiang F."/>
            <person name="Liu H."/>
            <person name="Zhao H."/>
            <person name="Xu D."/>
            <person name="Zhang Y."/>
        </authorList>
    </citation>
    <scope>NUCLEOTIDE SEQUENCE [LARGE SCALE GENOMIC DNA]</scope>
    <source>
        <strain evidence="2">cv. Yunnan</strain>
    </source>
</reference>
<dbReference type="Proteomes" id="UP001056120">
    <property type="component" value="Linkage Group LG11"/>
</dbReference>
<name>A0ACB9HQL1_9ASTR</name>
<keyword evidence="2" id="KW-1185">Reference proteome</keyword>